<dbReference type="OrthoDB" id="3298819at2"/>
<protein>
    <submittedName>
        <fullName evidence="2">Uncharacterized protein</fullName>
    </submittedName>
</protein>
<keyword evidence="3" id="KW-1185">Reference proteome</keyword>
<gene>
    <name evidence="2" type="ORF">C8E87_2496</name>
</gene>
<comment type="caution">
    <text evidence="2">The sequence shown here is derived from an EMBL/GenBank/DDBJ whole genome shotgun (WGS) entry which is preliminary data.</text>
</comment>
<feature type="transmembrane region" description="Helical" evidence="1">
    <location>
        <begin position="71"/>
        <end position="89"/>
    </location>
</feature>
<keyword evidence="1" id="KW-0472">Membrane</keyword>
<reference evidence="2 3" key="1">
    <citation type="submission" date="2019-03" db="EMBL/GenBank/DDBJ databases">
        <title>Sequencing the genomes of 1000 actinobacteria strains.</title>
        <authorList>
            <person name="Klenk H.-P."/>
        </authorList>
    </citation>
    <scope>NUCLEOTIDE SEQUENCE [LARGE SCALE GENOMIC DNA]</scope>
    <source>
        <strain evidence="2 3">DSM 43805</strain>
    </source>
</reference>
<keyword evidence="1" id="KW-1133">Transmembrane helix</keyword>
<dbReference type="RefSeq" id="WP_133873246.1">
    <property type="nucleotide sequence ID" value="NZ_BOMD01000018.1"/>
</dbReference>
<name>A0A4R6JTP7_9ACTN</name>
<evidence type="ECO:0000256" key="1">
    <source>
        <dbReference type="SAM" id="Phobius"/>
    </source>
</evidence>
<dbReference type="AlphaFoldDB" id="A0A4R6JTP7"/>
<sequence length="100" mass="10484">MSTSFWTMVAGGVAGAGLAVFGLVILVTGRAPAPTARAFRSVRDAGFYHFLFGVALGLVVIATGINSPVVTTTITVLAVIMAGTALVRFRPRPRQRPVNR</sequence>
<keyword evidence="1" id="KW-0812">Transmembrane</keyword>
<organism evidence="2 3">
    <name type="scientific">Paractinoplanes brasiliensis</name>
    <dbReference type="NCBI Taxonomy" id="52695"/>
    <lineage>
        <taxon>Bacteria</taxon>
        <taxon>Bacillati</taxon>
        <taxon>Actinomycetota</taxon>
        <taxon>Actinomycetes</taxon>
        <taxon>Micromonosporales</taxon>
        <taxon>Micromonosporaceae</taxon>
        <taxon>Paractinoplanes</taxon>
    </lineage>
</organism>
<dbReference type="Proteomes" id="UP000294901">
    <property type="component" value="Unassembled WGS sequence"/>
</dbReference>
<feature type="transmembrane region" description="Helical" evidence="1">
    <location>
        <begin position="6"/>
        <end position="27"/>
    </location>
</feature>
<proteinExistence type="predicted"/>
<evidence type="ECO:0000313" key="3">
    <source>
        <dbReference type="Proteomes" id="UP000294901"/>
    </source>
</evidence>
<evidence type="ECO:0000313" key="2">
    <source>
        <dbReference type="EMBL" id="TDO38831.1"/>
    </source>
</evidence>
<accession>A0A4R6JTP7</accession>
<dbReference type="EMBL" id="SNWR01000001">
    <property type="protein sequence ID" value="TDO38831.1"/>
    <property type="molecule type" value="Genomic_DNA"/>
</dbReference>
<feature type="transmembrane region" description="Helical" evidence="1">
    <location>
        <begin position="47"/>
        <end position="65"/>
    </location>
</feature>